<accession>A0A6H0TKE4</accession>
<dbReference type="Pfam" id="PF14657">
    <property type="entry name" value="Arm-DNA-bind_4"/>
    <property type="match status" value="1"/>
</dbReference>
<dbReference type="Gene3D" id="1.10.150.130">
    <property type="match status" value="1"/>
</dbReference>
<feature type="domain" description="Tyr recombinase" evidence="6">
    <location>
        <begin position="159"/>
        <end position="343"/>
    </location>
</feature>
<dbReference type="PANTHER" id="PTHR30349:SF64">
    <property type="entry name" value="PROPHAGE INTEGRASE INTD-RELATED"/>
    <property type="match status" value="1"/>
</dbReference>
<evidence type="ECO:0000256" key="4">
    <source>
        <dbReference type="ARBA" id="ARBA00023172"/>
    </source>
</evidence>
<dbReference type="PROSITE" id="PS51900">
    <property type="entry name" value="CB"/>
    <property type="match status" value="1"/>
</dbReference>
<dbReference type="SUPFAM" id="SSF56349">
    <property type="entry name" value="DNA breaking-rejoining enzymes"/>
    <property type="match status" value="1"/>
</dbReference>
<reference evidence="9" key="1">
    <citation type="submission" date="2019-02" db="EMBL/GenBank/DDBJ databases">
        <title>Structural and Functional analysis of Lanthipeptide from Bacillus thuringiensis serovar andalousiensis B23193.</title>
        <authorList>
            <person name="Andreeva J.V."/>
            <person name="Grigoreva A."/>
        </authorList>
    </citation>
    <scope>NUCLEOTIDE SEQUENCE [LARGE SCALE GENOMIC DNA]</scope>
    <source>
        <strain evidence="9">B23193</strain>
    </source>
</reference>
<dbReference type="InterPro" id="IPR011010">
    <property type="entry name" value="DNA_brk_join_enz"/>
</dbReference>
<dbReference type="InterPro" id="IPR044068">
    <property type="entry name" value="CB"/>
</dbReference>
<evidence type="ECO:0000259" key="7">
    <source>
        <dbReference type="PROSITE" id="PS51900"/>
    </source>
</evidence>
<dbReference type="Gene3D" id="1.10.443.10">
    <property type="entry name" value="Intergrase catalytic core"/>
    <property type="match status" value="1"/>
</dbReference>
<name>A0A6H0TKE4_BACTU</name>
<dbReference type="InterPro" id="IPR013762">
    <property type="entry name" value="Integrase-like_cat_sf"/>
</dbReference>
<keyword evidence="2" id="KW-0229">DNA integration</keyword>
<keyword evidence="3 5" id="KW-0238">DNA-binding</keyword>
<dbReference type="GO" id="GO:0003677">
    <property type="term" value="F:DNA binding"/>
    <property type="evidence" value="ECO:0007669"/>
    <property type="project" value="UniProtKB-UniRule"/>
</dbReference>
<evidence type="ECO:0000256" key="1">
    <source>
        <dbReference type="ARBA" id="ARBA00008857"/>
    </source>
</evidence>
<dbReference type="InterPro" id="IPR050090">
    <property type="entry name" value="Tyrosine_recombinase_XerCD"/>
</dbReference>
<dbReference type="EMBL" id="CP035727">
    <property type="protein sequence ID" value="QIW20805.1"/>
    <property type="molecule type" value="Genomic_DNA"/>
</dbReference>
<dbReference type="InterPro" id="IPR004107">
    <property type="entry name" value="Integrase_SAM-like_N"/>
</dbReference>
<evidence type="ECO:0000313" key="8">
    <source>
        <dbReference type="EMBL" id="QIW20805.1"/>
    </source>
</evidence>
<gene>
    <name evidence="8" type="ORF">EVG22_21305</name>
</gene>
<dbReference type="RefSeq" id="WP_172554853.1">
    <property type="nucleotide sequence ID" value="NZ_CP035727.2"/>
</dbReference>
<evidence type="ECO:0000313" key="9">
    <source>
        <dbReference type="Proteomes" id="UP000501374"/>
    </source>
</evidence>
<dbReference type="Proteomes" id="UP000501374">
    <property type="component" value="Chromosome"/>
</dbReference>
<dbReference type="CDD" id="cd01189">
    <property type="entry name" value="INT_ICEBs1_C_like"/>
    <property type="match status" value="1"/>
</dbReference>
<dbReference type="GO" id="GO:0006310">
    <property type="term" value="P:DNA recombination"/>
    <property type="evidence" value="ECO:0007669"/>
    <property type="project" value="UniProtKB-KW"/>
</dbReference>
<comment type="similarity">
    <text evidence="1">Belongs to the 'phage' integrase family.</text>
</comment>
<organism evidence="8 9">
    <name type="scientific">Bacillus thuringiensis serovar andalousiensis</name>
    <dbReference type="NCBI Taxonomy" id="257985"/>
    <lineage>
        <taxon>Bacteria</taxon>
        <taxon>Bacillati</taxon>
        <taxon>Bacillota</taxon>
        <taxon>Bacilli</taxon>
        <taxon>Bacillales</taxon>
        <taxon>Bacillaceae</taxon>
        <taxon>Bacillus</taxon>
        <taxon>Bacillus cereus group</taxon>
    </lineage>
</organism>
<keyword evidence="4" id="KW-0233">DNA recombination</keyword>
<protein>
    <submittedName>
        <fullName evidence="8">Site-specific integrase</fullName>
    </submittedName>
</protein>
<evidence type="ECO:0000256" key="3">
    <source>
        <dbReference type="ARBA" id="ARBA00023125"/>
    </source>
</evidence>
<proteinExistence type="inferred from homology"/>
<dbReference type="AlphaFoldDB" id="A0A6H0TKE4"/>
<evidence type="ECO:0000256" key="5">
    <source>
        <dbReference type="PROSITE-ProRule" id="PRU01248"/>
    </source>
</evidence>
<dbReference type="InterPro" id="IPR002104">
    <property type="entry name" value="Integrase_catalytic"/>
</dbReference>
<dbReference type="GO" id="GO:0015074">
    <property type="term" value="P:DNA integration"/>
    <property type="evidence" value="ECO:0007669"/>
    <property type="project" value="UniProtKB-KW"/>
</dbReference>
<evidence type="ECO:0000256" key="2">
    <source>
        <dbReference type="ARBA" id="ARBA00022908"/>
    </source>
</evidence>
<dbReference type="PANTHER" id="PTHR30349">
    <property type="entry name" value="PHAGE INTEGRASE-RELATED"/>
    <property type="match status" value="1"/>
</dbReference>
<dbReference type="Pfam" id="PF14659">
    <property type="entry name" value="Phage_int_SAM_3"/>
    <property type="match status" value="1"/>
</dbReference>
<dbReference type="PROSITE" id="PS51898">
    <property type="entry name" value="TYR_RECOMBINASE"/>
    <property type="match status" value="1"/>
</dbReference>
<dbReference type="InterPro" id="IPR010998">
    <property type="entry name" value="Integrase_recombinase_N"/>
</dbReference>
<sequence>MPVYKDKERKTWYFKVRYKDMYGRNKQKLKRGFKKRGDAILAEAEFVASIKDAFTDEVTFDEVFEHNITFKTYKPKTIRRRTNEYNLHIKPRFGHIKVKDISTQQVLDFQKHLSSTLKSPESARTVYSNFKVLMNHAKKFYNLRYDPTLQVPTMPRGKKRIDFIKREDFDKRVQEINMHYYKELAILMFYTGLRVGEALALKWNDIDLSEHQINVNKSWSLNEKVLTSVKTTASEAIVPIPKLLVEMLDEIKKESAEKTYGFDENHFVFGGIIPYHYSHYHKKYKEVFPELRIHSLRHSYAAYLINKGVDIYLVKELMRHENIKETADTYGHLYIERKQKAMSVFDD</sequence>
<feature type="domain" description="Core-binding (CB)" evidence="7">
    <location>
        <begin position="58"/>
        <end position="138"/>
    </location>
</feature>
<evidence type="ECO:0000259" key="6">
    <source>
        <dbReference type="PROSITE" id="PS51898"/>
    </source>
</evidence>
<dbReference type="InterPro" id="IPR028259">
    <property type="entry name" value="AP2-like_int_N"/>
</dbReference>
<dbReference type="Pfam" id="PF00589">
    <property type="entry name" value="Phage_integrase"/>
    <property type="match status" value="1"/>
</dbReference>